<reference evidence="1 2" key="1">
    <citation type="submission" date="2019-04" db="EMBL/GenBank/DDBJ databases">
        <title>Salinimonas iocasae sp. nov., a halophilic bacterium isolated from the outer tube casing of tubeworms in Okinawa Trough.</title>
        <authorList>
            <person name="Zhang H."/>
            <person name="Wang H."/>
            <person name="Li C."/>
        </authorList>
    </citation>
    <scope>NUCLEOTIDE SEQUENCE [LARGE SCALE GENOMIC DNA]</scope>
    <source>
        <strain evidence="1 2">KX18D6</strain>
    </source>
</reference>
<dbReference type="Proteomes" id="UP000304912">
    <property type="component" value="Chromosome"/>
</dbReference>
<sequence>MFVSESLVFTELHKTAGSHLLKLLSTYVGGQQIGKHNRIPEDLRNKFVLGSIRNPWDWYVSLWGYGCDRQGSVYLQTTRKTSLRYCVQQLPKEMGRQRPAVGHIARQMQSDFKKDNHAWQSVYADSSDVEGFRQWVRMMFDPDRAMDIGEGYGFSPFSKHAGLLSYRFFKLFAALDERIYDDSLDTSFERLKMIWNEQGFVNAFVRQENLEDDFISSVAQAGISLSDSDKASILDGKNKKTNTSSRKGVSHYYDEETANIILQREKFIIERFGYDVNAVLR</sequence>
<dbReference type="EMBL" id="CP039852">
    <property type="protein sequence ID" value="QCZ92910.1"/>
    <property type="molecule type" value="Genomic_DNA"/>
</dbReference>
<name>A0A5B7YBM2_9ALTE</name>
<gene>
    <name evidence="1" type="ORF">FBQ74_05145</name>
</gene>
<evidence type="ECO:0008006" key="3">
    <source>
        <dbReference type="Google" id="ProtNLM"/>
    </source>
</evidence>
<dbReference type="KEGG" id="salk:FBQ74_05145"/>
<organism evidence="1 2">
    <name type="scientific">Salinimonas iocasae</name>
    <dbReference type="NCBI Taxonomy" id="2572577"/>
    <lineage>
        <taxon>Bacteria</taxon>
        <taxon>Pseudomonadati</taxon>
        <taxon>Pseudomonadota</taxon>
        <taxon>Gammaproteobacteria</taxon>
        <taxon>Alteromonadales</taxon>
        <taxon>Alteromonadaceae</taxon>
        <taxon>Alteromonas/Salinimonas group</taxon>
        <taxon>Salinimonas</taxon>
    </lineage>
</organism>
<dbReference type="OrthoDB" id="1408331at2"/>
<evidence type="ECO:0000313" key="2">
    <source>
        <dbReference type="Proteomes" id="UP000304912"/>
    </source>
</evidence>
<keyword evidence="2" id="KW-1185">Reference proteome</keyword>
<evidence type="ECO:0000313" key="1">
    <source>
        <dbReference type="EMBL" id="QCZ92910.1"/>
    </source>
</evidence>
<dbReference type="RefSeq" id="WP_139755659.1">
    <property type="nucleotide sequence ID" value="NZ_CP039852.1"/>
</dbReference>
<dbReference type="AlphaFoldDB" id="A0A5B7YBM2"/>
<accession>A0A5B7YBM2</accession>
<protein>
    <recommendedName>
        <fullName evidence="3">Sulfotransferase family protein</fullName>
    </recommendedName>
</protein>
<proteinExistence type="predicted"/>